<keyword evidence="2" id="KW-1185">Reference proteome</keyword>
<comment type="caution">
    <text evidence="1">The sequence shown here is derived from an EMBL/GenBank/DDBJ whole genome shotgun (WGS) entry which is preliminary data.</text>
</comment>
<sequence>MYTSNNNFNIYTKDCSNNSEAGKKFQLSSTNNDFPTLTTLLVPIFLQHGLLSHIEFANRKSKIDIMNCLQLALSNLQYNTYGKEWGLVYKANCQTRYGLVAFYDVIFPPSLPSAAPPPLQPSSGKKRNTSVTFISTIALAAILVILVIFIGNYFILRKVKSSGEATEIEDSKPANEEQVGSLKQQLAKLFLPSMWFHHVRQSPDSRGRTIAVNYWYDMQFNVKYAYFNFLQSIPHPLSHGLTPHEMGFVGSITDTSICYLGDEPDINAMERVNVAENRGDSDEE</sequence>
<dbReference type="Proteomes" id="UP001060215">
    <property type="component" value="Chromosome 5"/>
</dbReference>
<reference evidence="1 2" key="1">
    <citation type="journal article" date="2022" name="Plant J.">
        <title>Chromosome-level genome of Camellia lanceoleosa provides a valuable resource for understanding genome evolution and self-incompatibility.</title>
        <authorList>
            <person name="Gong W."/>
            <person name="Xiao S."/>
            <person name="Wang L."/>
            <person name="Liao Z."/>
            <person name="Chang Y."/>
            <person name="Mo W."/>
            <person name="Hu G."/>
            <person name="Li W."/>
            <person name="Zhao G."/>
            <person name="Zhu H."/>
            <person name="Hu X."/>
            <person name="Ji K."/>
            <person name="Xiang X."/>
            <person name="Song Q."/>
            <person name="Yuan D."/>
            <person name="Jin S."/>
            <person name="Zhang L."/>
        </authorList>
    </citation>
    <scope>NUCLEOTIDE SEQUENCE [LARGE SCALE GENOMIC DNA]</scope>
    <source>
        <strain evidence="1">SQ_2022a</strain>
    </source>
</reference>
<evidence type="ECO:0000313" key="2">
    <source>
        <dbReference type="Proteomes" id="UP001060215"/>
    </source>
</evidence>
<organism evidence="1 2">
    <name type="scientific">Camellia lanceoleosa</name>
    <dbReference type="NCBI Taxonomy" id="1840588"/>
    <lineage>
        <taxon>Eukaryota</taxon>
        <taxon>Viridiplantae</taxon>
        <taxon>Streptophyta</taxon>
        <taxon>Embryophyta</taxon>
        <taxon>Tracheophyta</taxon>
        <taxon>Spermatophyta</taxon>
        <taxon>Magnoliopsida</taxon>
        <taxon>eudicotyledons</taxon>
        <taxon>Gunneridae</taxon>
        <taxon>Pentapetalae</taxon>
        <taxon>asterids</taxon>
        <taxon>Ericales</taxon>
        <taxon>Theaceae</taxon>
        <taxon>Camellia</taxon>
    </lineage>
</organism>
<protein>
    <submittedName>
        <fullName evidence="1">Bifunctional peptidase and (3S)-lysyl hydroxylase JMJD7</fullName>
    </submittedName>
</protein>
<gene>
    <name evidence="1" type="ORF">LOK49_LG06G02745</name>
</gene>
<accession>A0ACC0H8K8</accession>
<dbReference type="EMBL" id="CM045762">
    <property type="protein sequence ID" value="KAI8009674.1"/>
    <property type="molecule type" value="Genomic_DNA"/>
</dbReference>
<proteinExistence type="predicted"/>
<name>A0ACC0H8K8_9ERIC</name>
<evidence type="ECO:0000313" key="1">
    <source>
        <dbReference type="EMBL" id="KAI8009674.1"/>
    </source>
</evidence>